<dbReference type="PANTHER" id="PTHR34846:SF11">
    <property type="entry name" value="4-CARBOXYMUCONOLACTONE DECARBOXYLASE FAMILY PROTEIN (AFU_ORTHOLOGUE AFUA_6G11590)"/>
    <property type="match status" value="1"/>
</dbReference>
<keyword evidence="3" id="KW-1185">Reference proteome</keyword>
<sequence>MVLPRFQPTLPKQEGWLLCGFTQTLRFFKKGNRQMTETSDFGTFGRYKELSLEEMTPEQKRAYEFTVKARGQVPGPYKIWLQNPKLIDVMVPLGAYYQGGSSLSKAEIEIATNLINARWLAAYSNYEHEWIAEQLGGLPAEKVEALIAGLPTSFEDPRQQVVYEITSALIAPRVVPTGLYRRAVSLLGDAGLTDLTVLIGYFTSVSLTLRAYDVPSNAIGLER</sequence>
<comment type="caution">
    <text evidence="1">The sequence shown here is derived from an EMBL/GenBank/DDBJ whole genome shotgun (WGS) entry which is preliminary data.</text>
</comment>
<dbReference type="EMBL" id="BIFQ01000002">
    <property type="protein sequence ID" value="GCE10117.1"/>
    <property type="molecule type" value="Genomic_DNA"/>
</dbReference>
<dbReference type="PANTHER" id="PTHR34846">
    <property type="entry name" value="4-CARBOXYMUCONOLACTONE DECARBOXYLASE FAMILY PROTEIN (AFU_ORTHOLOGUE AFUA_6G11590)"/>
    <property type="match status" value="1"/>
</dbReference>
<evidence type="ECO:0008006" key="4">
    <source>
        <dbReference type="Google" id="ProtNLM"/>
    </source>
</evidence>
<gene>
    <name evidence="1" type="ORF">KDAU_50800</name>
    <name evidence="2" type="ORF">KDAU_74460</name>
</gene>
<evidence type="ECO:0000313" key="3">
    <source>
        <dbReference type="Proteomes" id="UP000287224"/>
    </source>
</evidence>
<evidence type="ECO:0000313" key="1">
    <source>
        <dbReference type="EMBL" id="GCE07751.1"/>
    </source>
</evidence>
<dbReference type="EMBL" id="BIFQ01000001">
    <property type="protein sequence ID" value="GCE07751.1"/>
    <property type="molecule type" value="Genomic_DNA"/>
</dbReference>
<name>A0A401ZLJ4_9CHLR</name>
<dbReference type="AlphaFoldDB" id="A0A401ZLJ4"/>
<dbReference type="SUPFAM" id="SSF69118">
    <property type="entry name" value="AhpD-like"/>
    <property type="match status" value="1"/>
</dbReference>
<reference evidence="1" key="2">
    <citation type="journal article" date="2019" name="Int. J. Syst. Evol. Microbiol.">
        <title>Tengunoibacter tsumagoiensis gen. nov., sp. nov., Dictyobacter kobayashii sp. nov., Dictyobacter alpinus sp. nov., and description of Dictyobacteraceae fam. nov. within the order Ktedonobacterales isolated from Tengu-no-mugimeshi, a soil-like granular mass of micro-organisms, and emended descriptions of the genera Ktedonobacter and Dictyobacter.</title>
        <authorList>
            <person name="Wang C."/>
            <person name="Zheng Y."/>
            <person name="Sakai Y."/>
            <person name="Toyoda A."/>
            <person name="Minakuchi Y."/>
            <person name="Abe K."/>
            <person name="Yokota A."/>
            <person name="Yabe S."/>
        </authorList>
    </citation>
    <scope>NUCLEOTIDE SEQUENCE</scope>
    <source>
        <strain evidence="1">S-27</strain>
    </source>
</reference>
<dbReference type="Gene3D" id="1.20.1290.10">
    <property type="entry name" value="AhpD-like"/>
    <property type="match status" value="1"/>
</dbReference>
<evidence type="ECO:0000313" key="2">
    <source>
        <dbReference type="EMBL" id="GCE10117.1"/>
    </source>
</evidence>
<reference evidence="3" key="1">
    <citation type="submission" date="2018-12" db="EMBL/GenBank/DDBJ databases">
        <title>Tengunoibacter tsumagoiensis gen. nov., sp. nov., Dictyobacter kobayashii sp. nov., D. alpinus sp. nov., and D. joshuensis sp. nov. and description of Dictyobacteraceae fam. nov. within the order Ktedonobacterales isolated from Tengu-no-mugimeshi.</title>
        <authorList>
            <person name="Wang C.M."/>
            <person name="Zheng Y."/>
            <person name="Sakai Y."/>
            <person name="Toyoda A."/>
            <person name="Minakuchi Y."/>
            <person name="Abe K."/>
            <person name="Yokota A."/>
            <person name="Yabe S."/>
        </authorList>
    </citation>
    <scope>NUCLEOTIDE SEQUENCE [LARGE SCALE GENOMIC DNA]</scope>
    <source>
        <strain evidence="3">S-27</strain>
    </source>
</reference>
<organism evidence="1 3">
    <name type="scientific">Dictyobacter aurantiacus</name>
    <dbReference type="NCBI Taxonomy" id="1936993"/>
    <lineage>
        <taxon>Bacteria</taxon>
        <taxon>Bacillati</taxon>
        <taxon>Chloroflexota</taxon>
        <taxon>Ktedonobacteria</taxon>
        <taxon>Ktedonobacterales</taxon>
        <taxon>Dictyobacteraceae</taxon>
        <taxon>Dictyobacter</taxon>
    </lineage>
</organism>
<protein>
    <recommendedName>
        <fullName evidence="4">Carboxymuconolactone decarboxylase-like domain-containing protein</fullName>
    </recommendedName>
</protein>
<dbReference type="Proteomes" id="UP000287224">
    <property type="component" value="Unassembled WGS sequence"/>
</dbReference>
<proteinExistence type="predicted"/>
<dbReference type="InterPro" id="IPR029032">
    <property type="entry name" value="AhpD-like"/>
</dbReference>
<accession>A0A401ZLJ4</accession>